<name>A0A1G8URZ0_9BACI</name>
<evidence type="ECO:0000256" key="1">
    <source>
        <dbReference type="SAM" id="Phobius"/>
    </source>
</evidence>
<dbReference type="Pfam" id="PF06923">
    <property type="entry name" value="GutM"/>
    <property type="match status" value="1"/>
</dbReference>
<feature type="transmembrane region" description="Helical" evidence="1">
    <location>
        <begin position="6"/>
        <end position="24"/>
    </location>
</feature>
<evidence type="ECO:0000313" key="3">
    <source>
        <dbReference type="Proteomes" id="UP000199225"/>
    </source>
</evidence>
<keyword evidence="1" id="KW-0812">Transmembrane</keyword>
<dbReference type="STRING" id="86666.SAMN04490247_2361"/>
<keyword evidence="1" id="KW-1133">Transmembrane helix</keyword>
<gene>
    <name evidence="2" type="ORF">SAMN04490247_2361</name>
</gene>
<protein>
    <submittedName>
        <fullName evidence="2">Glucitol operon activator protein (GutM)</fullName>
    </submittedName>
</protein>
<dbReference type="InterPro" id="IPR009693">
    <property type="entry name" value="Glucitol_operon_activator"/>
</dbReference>
<dbReference type="OrthoDB" id="9096700at2"/>
<keyword evidence="1" id="KW-0472">Membrane</keyword>
<evidence type="ECO:0000313" key="2">
    <source>
        <dbReference type="EMBL" id="SDJ56578.1"/>
    </source>
</evidence>
<keyword evidence="3" id="KW-1185">Reference proteome</keyword>
<reference evidence="3" key="1">
    <citation type="submission" date="2016-10" db="EMBL/GenBank/DDBJ databases">
        <authorList>
            <person name="Varghese N."/>
            <person name="Submissions S."/>
        </authorList>
    </citation>
    <scope>NUCLEOTIDE SEQUENCE [LARGE SCALE GENOMIC DNA]</scope>
    <source>
        <strain evidence="3">DSM 4771</strain>
    </source>
</reference>
<dbReference type="RefSeq" id="WP_093194069.1">
    <property type="nucleotide sequence ID" value="NZ_FNEV01000007.1"/>
</dbReference>
<organism evidence="2 3">
    <name type="scientific">Salimicrobium halophilum</name>
    <dbReference type="NCBI Taxonomy" id="86666"/>
    <lineage>
        <taxon>Bacteria</taxon>
        <taxon>Bacillati</taxon>
        <taxon>Bacillota</taxon>
        <taxon>Bacilli</taxon>
        <taxon>Bacillales</taxon>
        <taxon>Bacillaceae</taxon>
        <taxon>Salimicrobium</taxon>
    </lineage>
</organism>
<accession>A0A1G8URZ0</accession>
<dbReference type="AlphaFoldDB" id="A0A1G8URZ0"/>
<dbReference type="EMBL" id="FNEV01000007">
    <property type="protein sequence ID" value="SDJ56578.1"/>
    <property type="molecule type" value="Genomic_DNA"/>
</dbReference>
<proteinExistence type="predicted"/>
<sequence length="128" mass="14549">MATWGLFFLLFAFIWVLQFYMAHFQMKNYRKTIREMSQKDSGYLGVGVEKKKFGKGVVTVVVCNEEGIILDAKKMSGVTVFSRFEDFSEVLGRNIHETADLIKDKQVVESLQSAIAKIEEQKPATSIS</sequence>
<dbReference type="Proteomes" id="UP000199225">
    <property type="component" value="Unassembled WGS sequence"/>
</dbReference>